<keyword evidence="4 8" id="KW-1133">Transmembrane helix</keyword>
<dbReference type="EMBL" id="JABMIG020000002">
    <property type="protein sequence ID" value="KAL3805562.1"/>
    <property type="molecule type" value="Genomic_DNA"/>
</dbReference>
<organism evidence="14 15">
    <name type="scientific">Cyclotella cryptica</name>
    <dbReference type="NCBI Taxonomy" id="29204"/>
    <lineage>
        <taxon>Eukaryota</taxon>
        <taxon>Sar</taxon>
        <taxon>Stramenopiles</taxon>
        <taxon>Ochrophyta</taxon>
        <taxon>Bacillariophyta</taxon>
        <taxon>Coscinodiscophyceae</taxon>
        <taxon>Thalassiosirophycidae</taxon>
        <taxon>Stephanodiscales</taxon>
        <taxon>Stephanodiscaceae</taxon>
        <taxon>Cyclotella</taxon>
    </lineage>
</organism>
<dbReference type="InterPro" id="IPR005170">
    <property type="entry name" value="Transptr-assoc_dom"/>
</dbReference>
<sequence>MISVPLFLGCLLTVDAAISSSSGRPVLVAASHSVWKHTPSTPSLGVHSAFVPSLSSLRSASKGISSTAASNRCRAGTACDMIPSAIRRTSTFGVALQRTASSDSGRNPLRWARNLSKTIRSKFTHSSANVNKPTIRARVMSENKLDVASKANTSLQTKSRRPLYGLLCTFATLFLTRILPVHASGGIAKRNPDVPIVPLSTNELASKLTLWFGIFIALALLHAAEIAITTLYPWKVREFAEEEEKASGGSASGKQRRGTFQALNEDITRVLTTILVTSTACSIYATTLFTHLADHIFGTYAEKWSAVFLTAVTLFFVELLPKNIGVINAEKVARLMVPPIMIISNIVGPFGFALSSVAKATLKLFGIKAKETSGVSDSELRLIVTGARDSGTIDHSEQEMIKGVLNLQDQKVREIMKPRVEVVAVPRTMSVASVLGVVRESGYSRIPVYDGEIDNIVGIVLAKSVLDFFVKGVLVDKDYKRLSRDDDINGSNDDSASSEDMNIGKWSFTQPSTGKTMDQYVRSLTGAELASRMKTTIQDADLIESCYFVPDTANGWSVLQEMRRRRVHMAVVVDEYGGTEGLVSLEDIVEEVVGEIYDEDDEEDFTFAEDSITYQEDGTFLIRGDADLEDVDAVLGLNLDEEEILKEYGTLSGFLCFCAGEIPRVGDFVMSRGWNFEVVDGDEKRVFQVKVERLLGFFEGEGKEGDENLVRGFFNKMKSAEESSEAEVLDAQGVEAIILDESVAEALSGEPEDVRPLLEAEVAVGKEAKILTESDVVSHAEAISRQAREANSNEAMRVERLVEQNEMKAQAIIAEKQSSDSL</sequence>
<evidence type="ECO:0000256" key="4">
    <source>
        <dbReference type="ARBA" id="ARBA00022989"/>
    </source>
</evidence>
<feature type="compositionally biased region" description="Polar residues" evidence="9">
    <location>
        <begin position="489"/>
        <end position="500"/>
    </location>
</feature>
<accession>A0ABD3QZ01</accession>
<evidence type="ECO:0000256" key="11">
    <source>
        <dbReference type="SAM" id="SignalP"/>
    </source>
</evidence>
<dbReference type="CDD" id="cd04590">
    <property type="entry name" value="CBS_pair_CorC_HlyC_assoc"/>
    <property type="match status" value="1"/>
</dbReference>
<feature type="transmembrane region" description="Helical" evidence="10">
    <location>
        <begin position="208"/>
        <end position="228"/>
    </location>
</feature>
<evidence type="ECO:0000256" key="5">
    <source>
        <dbReference type="ARBA" id="ARBA00023122"/>
    </source>
</evidence>
<evidence type="ECO:0000256" key="7">
    <source>
        <dbReference type="PROSITE-ProRule" id="PRU00703"/>
    </source>
</evidence>
<feature type="region of interest" description="Disordered" evidence="9">
    <location>
        <begin position="485"/>
        <end position="505"/>
    </location>
</feature>
<keyword evidence="15" id="KW-1185">Reference proteome</keyword>
<evidence type="ECO:0000259" key="13">
    <source>
        <dbReference type="PROSITE" id="PS51846"/>
    </source>
</evidence>
<dbReference type="Proteomes" id="UP001516023">
    <property type="component" value="Unassembled WGS sequence"/>
</dbReference>
<dbReference type="SMART" id="SM01091">
    <property type="entry name" value="CorC_HlyC"/>
    <property type="match status" value="1"/>
</dbReference>
<comment type="subcellular location">
    <subcellularLocation>
        <location evidence="1">Membrane</location>
        <topology evidence="1">Multi-pass membrane protein</topology>
    </subcellularLocation>
</comment>
<feature type="chain" id="PRO_5044828045" evidence="11">
    <location>
        <begin position="17"/>
        <end position="822"/>
    </location>
</feature>
<dbReference type="Pfam" id="PF00571">
    <property type="entry name" value="CBS"/>
    <property type="match status" value="2"/>
</dbReference>
<gene>
    <name evidence="14" type="ORF">HJC23_005806</name>
</gene>
<evidence type="ECO:0000256" key="1">
    <source>
        <dbReference type="ARBA" id="ARBA00004141"/>
    </source>
</evidence>
<dbReference type="InterPro" id="IPR044751">
    <property type="entry name" value="Ion_transp-like_CBS"/>
</dbReference>
<keyword evidence="2 8" id="KW-0812">Transmembrane</keyword>
<keyword evidence="11" id="KW-0732">Signal</keyword>
<reference evidence="14 15" key="1">
    <citation type="journal article" date="2020" name="G3 (Bethesda)">
        <title>Improved Reference Genome for Cyclotella cryptica CCMP332, a Model for Cell Wall Morphogenesis, Salinity Adaptation, and Lipid Production in Diatoms (Bacillariophyta).</title>
        <authorList>
            <person name="Roberts W.R."/>
            <person name="Downey K.M."/>
            <person name="Ruck E.C."/>
            <person name="Traller J.C."/>
            <person name="Alverson A.J."/>
        </authorList>
    </citation>
    <scope>NUCLEOTIDE SEQUENCE [LARGE SCALE GENOMIC DNA]</scope>
    <source>
        <strain evidence="14 15">CCMP332</strain>
    </source>
</reference>
<feature type="transmembrane region" description="Helical" evidence="10">
    <location>
        <begin position="332"/>
        <end position="354"/>
    </location>
</feature>
<evidence type="ECO:0000256" key="8">
    <source>
        <dbReference type="PROSITE-ProRule" id="PRU01193"/>
    </source>
</evidence>
<keyword evidence="6 8" id="KW-0472">Membrane</keyword>
<feature type="signal peptide" evidence="11">
    <location>
        <begin position="1"/>
        <end position="16"/>
    </location>
</feature>
<keyword evidence="5 7" id="KW-0129">CBS domain</keyword>
<dbReference type="AlphaFoldDB" id="A0ABD3QZ01"/>
<dbReference type="SUPFAM" id="SSF56176">
    <property type="entry name" value="FAD-binding/transporter-associated domain-like"/>
    <property type="match status" value="1"/>
</dbReference>
<dbReference type="InterPro" id="IPR000644">
    <property type="entry name" value="CBS_dom"/>
</dbReference>
<dbReference type="PANTHER" id="PTHR22777:SF17">
    <property type="entry name" value="UPF0053 PROTEIN SLL0260"/>
    <property type="match status" value="1"/>
</dbReference>
<name>A0ABD3QZ01_9STRA</name>
<dbReference type="PROSITE" id="PS51371">
    <property type="entry name" value="CBS"/>
    <property type="match status" value="2"/>
</dbReference>
<evidence type="ECO:0000256" key="10">
    <source>
        <dbReference type="SAM" id="Phobius"/>
    </source>
</evidence>
<feature type="domain" description="CNNM transmembrane" evidence="13">
    <location>
        <begin position="200"/>
        <end position="397"/>
    </location>
</feature>
<dbReference type="InterPro" id="IPR016169">
    <property type="entry name" value="FAD-bd_PCMH_sub2"/>
</dbReference>
<dbReference type="Pfam" id="PF01595">
    <property type="entry name" value="CNNM"/>
    <property type="match status" value="1"/>
</dbReference>
<evidence type="ECO:0000256" key="6">
    <source>
        <dbReference type="ARBA" id="ARBA00023136"/>
    </source>
</evidence>
<dbReference type="Gene3D" id="3.10.580.10">
    <property type="entry name" value="CBS-domain"/>
    <property type="match status" value="2"/>
</dbReference>
<feature type="transmembrane region" description="Helical" evidence="10">
    <location>
        <begin position="270"/>
        <end position="292"/>
    </location>
</feature>
<evidence type="ECO:0000259" key="12">
    <source>
        <dbReference type="PROSITE" id="PS51371"/>
    </source>
</evidence>
<feature type="domain" description="CBS" evidence="12">
    <location>
        <begin position="542"/>
        <end position="599"/>
    </location>
</feature>
<comment type="caution">
    <text evidence="14">The sequence shown here is derived from an EMBL/GenBank/DDBJ whole genome shotgun (WGS) entry which is preliminary data.</text>
</comment>
<dbReference type="SUPFAM" id="SSF54631">
    <property type="entry name" value="CBS-domain pair"/>
    <property type="match status" value="1"/>
</dbReference>
<evidence type="ECO:0000256" key="9">
    <source>
        <dbReference type="SAM" id="MobiDB-lite"/>
    </source>
</evidence>
<proteinExistence type="predicted"/>
<dbReference type="InterPro" id="IPR036318">
    <property type="entry name" value="FAD-bd_PCMH-like_sf"/>
</dbReference>
<dbReference type="Gene3D" id="3.90.1280.20">
    <property type="match status" value="1"/>
</dbReference>
<dbReference type="GO" id="GO:0016020">
    <property type="term" value="C:membrane"/>
    <property type="evidence" value="ECO:0007669"/>
    <property type="project" value="UniProtKB-SubCell"/>
</dbReference>
<feature type="transmembrane region" description="Helical" evidence="10">
    <location>
        <begin position="304"/>
        <end position="320"/>
    </location>
</feature>
<dbReference type="InterPro" id="IPR046342">
    <property type="entry name" value="CBS_dom_sf"/>
</dbReference>
<evidence type="ECO:0000313" key="14">
    <source>
        <dbReference type="EMBL" id="KAL3805562.1"/>
    </source>
</evidence>
<dbReference type="Gene3D" id="3.30.465.10">
    <property type="match status" value="1"/>
</dbReference>
<evidence type="ECO:0000256" key="2">
    <source>
        <dbReference type="ARBA" id="ARBA00022692"/>
    </source>
</evidence>
<evidence type="ECO:0000313" key="15">
    <source>
        <dbReference type="Proteomes" id="UP001516023"/>
    </source>
</evidence>
<evidence type="ECO:0000256" key="3">
    <source>
        <dbReference type="ARBA" id="ARBA00022737"/>
    </source>
</evidence>
<dbReference type="Pfam" id="PF03471">
    <property type="entry name" value="CorC_HlyC"/>
    <property type="match status" value="1"/>
</dbReference>
<dbReference type="SMART" id="SM00116">
    <property type="entry name" value="CBS"/>
    <property type="match status" value="2"/>
</dbReference>
<feature type="domain" description="CBS" evidence="12">
    <location>
        <begin position="416"/>
        <end position="477"/>
    </location>
</feature>
<dbReference type="PANTHER" id="PTHR22777">
    <property type="entry name" value="HEMOLYSIN-RELATED"/>
    <property type="match status" value="1"/>
</dbReference>
<dbReference type="PROSITE" id="PS51846">
    <property type="entry name" value="CNNM"/>
    <property type="match status" value="1"/>
</dbReference>
<keyword evidence="3" id="KW-0677">Repeat</keyword>
<dbReference type="InterPro" id="IPR002550">
    <property type="entry name" value="CNNM"/>
</dbReference>
<protein>
    <submittedName>
        <fullName evidence="14">Uncharacterized protein</fullName>
    </submittedName>
</protein>